<evidence type="ECO:0000313" key="2">
    <source>
        <dbReference type="Proteomes" id="UP000321814"/>
    </source>
</evidence>
<organism evidence="1 2">
    <name type="scientific">Rheinheimera tangshanensis</name>
    <dbReference type="NCBI Taxonomy" id="400153"/>
    <lineage>
        <taxon>Bacteria</taxon>
        <taxon>Pseudomonadati</taxon>
        <taxon>Pseudomonadota</taxon>
        <taxon>Gammaproteobacteria</taxon>
        <taxon>Chromatiales</taxon>
        <taxon>Chromatiaceae</taxon>
        <taxon>Rheinheimera</taxon>
    </lineage>
</organism>
<dbReference type="Gene3D" id="3.40.50.1820">
    <property type="entry name" value="alpha/beta hydrolase"/>
    <property type="match status" value="1"/>
</dbReference>
<gene>
    <name evidence="1" type="ORF">FU839_08035</name>
</gene>
<dbReference type="Proteomes" id="UP000321814">
    <property type="component" value="Unassembled WGS sequence"/>
</dbReference>
<protein>
    <submittedName>
        <fullName evidence="1">Esterase</fullName>
    </submittedName>
</protein>
<keyword evidence="2" id="KW-1185">Reference proteome</keyword>
<comment type="caution">
    <text evidence="1">The sequence shown here is derived from an EMBL/GenBank/DDBJ whole genome shotgun (WGS) entry which is preliminary data.</text>
</comment>
<dbReference type="PANTHER" id="PTHR35602">
    <property type="entry name" value="ESTERASE YQIA-RELATED"/>
    <property type="match status" value="1"/>
</dbReference>
<dbReference type="AlphaFoldDB" id="A0A5C8M096"/>
<dbReference type="OrthoDB" id="9814831at2"/>
<sequence length="189" mass="20859">MSKLVVYLHGFASSSQSEKALITKAFFQQQLPDVELLMPDLPYTPREAVSAIEQALNGRRPDAVIGSSLGGFLATYLAEKNGCYAALINPAVAPYELLSQHFGTYHHPVLKQDFEVAAEHMPLLAELEHKPSALDRYLVLLQQGDEVLDYRKAVQFYAGCTVDVQPGGDHSYQGYANCLPAIVKFCQIE</sequence>
<dbReference type="EMBL" id="VRLR01000004">
    <property type="protein sequence ID" value="TXK81062.1"/>
    <property type="molecule type" value="Genomic_DNA"/>
</dbReference>
<dbReference type="InterPro" id="IPR029058">
    <property type="entry name" value="AB_hydrolase_fold"/>
</dbReference>
<proteinExistence type="predicted"/>
<name>A0A5C8M096_9GAMM</name>
<dbReference type="RefSeq" id="WP_147903941.1">
    <property type="nucleotide sequence ID" value="NZ_BAAAGC010000007.1"/>
</dbReference>
<accession>A0A5C8M096</accession>
<reference evidence="1 2" key="1">
    <citation type="submission" date="2019-08" db="EMBL/GenBank/DDBJ databases">
        <title>Draft genome analysis of Rheinheimera tangshanensis isolated from the roots of fresh rice plants (Oryza sativa).</title>
        <authorList>
            <person name="Yu Q."/>
            <person name="Qi Y."/>
            <person name="Zhang H."/>
            <person name="Pu J."/>
        </authorList>
    </citation>
    <scope>NUCLEOTIDE SEQUENCE [LARGE SCALE GENOMIC DNA]</scope>
    <source>
        <strain evidence="1 2">JA3-B52</strain>
    </source>
</reference>
<evidence type="ECO:0000313" key="1">
    <source>
        <dbReference type="EMBL" id="TXK81062.1"/>
    </source>
</evidence>
<dbReference type="SUPFAM" id="SSF53474">
    <property type="entry name" value="alpha/beta-Hydrolases"/>
    <property type="match status" value="1"/>
</dbReference>
<dbReference type="PANTHER" id="PTHR35602:SF3">
    <property type="entry name" value="ESTERASE YQIA"/>
    <property type="match status" value="1"/>
</dbReference>
<dbReference type="InterPro" id="IPR008886">
    <property type="entry name" value="UPF0227/Esterase_YqiA"/>
</dbReference>
<dbReference type="Pfam" id="PF05728">
    <property type="entry name" value="UPF0227"/>
    <property type="match status" value="1"/>
</dbReference>